<sequence>MLVSTYGRGDELIRVRLNGPCQTISTVARRTIDVIYYCPSRLDQSKEINLIANRQAPTEASVTTYTAWLARPVQLELDHGWLGKYTARLVALRPWLFLGGSKLFTPALRRTYPC</sequence>
<organism evidence="1 2">
    <name type="scientific">Trichoderma simmonsii</name>
    <dbReference type="NCBI Taxonomy" id="1491479"/>
    <lineage>
        <taxon>Eukaryota</taxon>
        <taxon>Fungi</taxon>
        <taxon>Dikarya</taxon>
        <taxon>Ascomycota</taxon>
        <taxon>Pezizomycotina</taxon>
        <taxon>Sordariomycetes</taxon>
        <taxon>Hypocreomycetidae</taxon>
        <taxon>Hypocreales</taxon>
        <taxon>Hypocreaceae</taxon>
        <taxon>Trichoderma</taxon>
    </lineage>
</organism>
<dbReference type="AlphaFoldDB" id="A0A8G0LQT6"/>
<proteinExistence type="predicted"/>
<evidence type="ECO:0000313" key="1">
    <source>
        <dbReference type="EMBL" id="QYT04615.1"/>
    </source>
</evidence>
<gene>
    <name evidence="1" type="ORF">H0G86_011520</name>
</gene>
<evidence type="ECO:0000313" key="2">
    <source>
        <dbReference type="Proteomes" id="UP000826661"/>
    </source>
</evidence>
<dbReference type="EMBL" id="CP075869">
    <property type="protein sequence ID" value="QYT04615.1"/>
    <property type="molecule type" value="Genomic_DNA"/>
</dbReference>
<reference evidence="1 2" key="1">
    <citation type="journal article" date="2021" name="BMC Genomics">
        <title>Telomere-to-telomere genome assembly of asparaginase-producing Trichoderma simmonsii.</title>
        <authorList>
            <person name="Chung D."/>
            <person name="Kwon Y.M."/>
            <person name="Yang Y."/>
        </authorList>
    </citation>
    <scope>NUCLEOTIDE SEQUENCE [LARGE SCALE GENOMIC DNA]</scope>
    <source>
        <strain evidence="1 2">GH-Sj1</strain>
    </source>
</reference>
<name>A0A8G0LQT6_9HYPO</name>
<dbReference type="Proteomes" id="UP000826661">
    <property type="component" value="Chromosome VI"/>
</dbReference>
<accession>A0A8G0LQT6</accession>
<protein>
    <submittedName>
        <fullName evidence="1">Uncharacterized protein</fullName>
    </submittedName>
</protein>
<keyword evidence="2" id="KW-1185">Reference proteome</keyword>